<dbReference type="AlphaFoldDB" id="X0S282"/>
<proteinExistence type="predicted"/>
<sequence length="60" mass="6265">LDAEIIVGDDTNNGLGYKGLSVRVEGSIIYVDITITPVPGIDFILATITVNSAQSISESV</sequence>
<gene>
    <name evidence="1" type="ORF">S01H1_15662</name>
</gene>
<accession>X0S282</accession>
<reference evidence="1" key="1">
    <citation type="journal article" date="2014" name="Front. Microbiol.">
        <title>High frequency of phylogenetically diverse reductive dehalogenase-homologous genes in deep subseafloor sedimentary metagenomes.</title>
        <authorList>
            <person name="Kawai M."/>
            <person name="Futagami T."/>
            <person name="Toyoda A."/>
            <person name="Takaki Y."/>
            <person name="Nishi S."/>
            <person name="Hori S."/>
            <person name="Arai W."/>
            <person name="Tsubouchi T."/>
            <person name="Morono Y."/>
            <person name="Uchiyama I."/>
            <person name="Ito T."/>
            <person name="Fujiyama A."/>
            <person name="Inagaki F."/>
            <person name="Takami H."/>
        </authorList>
    </citation>
    <scope>NUCLEOTIDE SEQUENCE</scope>
    <source>
        <strain evidence="1">Expedition CK06-06</strain>
    </source>
</reference>
<protein>
    <submittedName>
        <fullName evidence="1">Uncharacterized protein</fullName>
    </submittedName>
</protein>
<dbReference type="EMBL" id="BARS01008185">
    <property type="protein sequence ID" value="GAF75159.1"/>
    <property type="molecule type" value="Genomic_DNA"/>
</dbReference>
<comment type="caution">
    <text evidence="1">The sequence shown here is derived from an EMBL/GenBank/DDBJ whole genome shotgun (WGS) entry which is preliminary data.</text>
</comment>
<name>X0S282_9ZZZZ</name>
<organism evidence="1">
    <name type="scientific">marine sediment metagenome</name>
    <dbReference type="NCBI Taxonomy" id="412755"/>
    <lineage>
        <taxon>unclassified sequences</taxon>
        <taxon>metagenomes</taxon>
        <taxon>ecological metagenomes</taxon>
    </lineage>
</organism>
<evidence type="ECO:0000313" key="1">
    <source>
        <dbReference type="EMBL" id="GAF75159.1"/>
    </source>
</evidence>
<feature type="non-terminal residue" evidence="1">
    <location>
        <position position="1"/>
    </location>
</feature>